<name>A0A0U3TE46_PRORE</name>
<geneLocation type="plasmid" evidence="1">
    <name>pNDM15-1091</name>
</geneLocation>
<dbReference type="EMBL" id="CP012903">
    <property type="protein sequence ID" value="ALV81856.1"/>
    <property type="molecule type" value="Genomic_DNA"/>
</dbReference>
<protein>
    <submittedName>
        <fullName evidence="1">Uncharacterized protein</fullName>
    </submittedName>
</protein>
<dbReference type="AlphaFoldDB" id="A0A0U3TE46"/>
<proteinExistence type="predicted"/>
<organism evidence="1">
    <name type="scientific">Providencia rettgeri</name>
    <dbReference type="NCBI Taxonomy" id="587"/>
    <lineage>
        <taxon>Bacteria</taxon>
        <taxon>Pseudomonadati</taxon>
        <taxon>Pseudomonadota</taxon>
        <taxon>Gammaproteobacteria</taxon>
        <taxon>Enterobacterales</taxon>
        <taxon>Morganellaceae</taxon>
        <taxon>Providencia</taxon>
    </lineage>
</organism>
<keyword evidence="1" id="KW-0614">Plasmid</keyword>
<reference evidence="1" key="1">
    <citation type="submission" date="2015-10" db="EMBL/GenBank/DDBJ databases">
        <title>Colistin resistant Pseudomonas aeruginosa ST 654 with blaNDM-1 arrives in North America.</title>
        <authorList>
            <person name="Mataseje L.F."/>
            <person name="Peirano G."/>
            <person name="Church D.L."/>
            <person name="Conly J."/>
            <person name="Mulvey M.R."/>
            <person name="Pitout J.D."/>
        </authorList>
    </citation>
    <scope>NUCLEOTIDE SEQUENCE</scope>
    <source>
        <strain evidence="1">N15-01091</strain>
        <plasmid evidence="1">pNDM15-1091</plasmid>
    </source>
</reference>
<sequence>MFFWLNYQKTKLIRCILMRFDKPVLPEREQTQMKIIKIYTPHELALLRDPAFRLIVIEAIGTDGFVEQYNLLNNVSLNQPKNGLEVLIDQATGAADKHQRVYFNGLLKFIYETVYLRLEPMALG</sequence>
<accession>A0A0U3TE46</accession>
<gene>
    <name evidence="1" type="ORF">AOY08_100141</name>
</gene>
<evidence type="ECO:0000313" key="1">
    <source>
        <dbReference type="EMBL" id="ALV81856.1"/>
    </source>
</evidence>